<proteinExistence type="predicted"/>
<dbReference type="OrthoDB" id="8028712at2"/>
<accession>A0A4S5BIM4</accession>
<dbReference type="EMBL" id="SSWX01000037">
    <property type="protein sequence ID" value="THJ30703.1"/>
    <property type="molecule type" value="Genomic_DNA"/>
</dbReference>
<keyword evidence="2" id="KW-1185">Reference proteome</keyword>
<gene>
    <name evidence="1" type="ORF">E8K88_17375</name>
</gene>
<evidence type="ECO:0000313" key="1">
    <source>
        <dbReference type="EMBL" id="THJ30703.1"/>
    </source>
</evidence>
<evidence type="ECO:0000313" key="2">
    <source>
        <dbReference type="Proteomes" id="UP000306236"/>
    </source>
</evidence>
<dbReference type="Proteomes" id="UP000306236">
    <property type="component" value="Unassembled WGS sequence"/>
</dbReference>
<reference evidence="1 2" key="1">
    <citation type="submission" date="2019-04" db="EMBL/GenBank/DDBJ databases">
        <title>Lampropedia sp YIM MLB12 draf genome.</title>
        <authorList>
            <person name="Wang Y.-X."/>
        </authorList>
    </citation>
    <scope>NUCLEOTIDE SEQUENCE [LARGE SCALE GENOMIC DNA]</scope>
    <source>
        <strain evidence="1 2">YIM MLB12</strain>
    </source>
</reference>
<name>A0A4S5BIM4_9BURK</name>
<sequence>MDHHYRSATAFKQFDSPAIEFGQAASPAINWQDFLLQRLPHQENGIQDYELPNWPGRVWLKRARPKRSALLYAMLNKTAGLLRLPWLKASSSALGGTFSSAVELRRLQELAQAGIRVPHVLAHTVGAILMQDAVVGVGRSESLQHRIESHFANGQPEAALGYWQQGLYALSEVHHKGQYLSQAFSRNIVISSEGEIGFVDFEDDPLEVMDLPDCKVRDLFCYLHSTAWPIAQAGVVPQAQAILSQWIVQYGEAERQAFRQATQRVRYLRLLPTKRRYGKDVVRIRFSYALLSNAIGR</sequence>
<comment type="caution">
    <text evidence="1">The sequence shown here is derived from an EMBL/GenBank/DDBJ whole genome shotgun (WGS) entry which is preliminary data.</text>
</comment>
<dbReference type="AlphaFoldDB" id="A0A4S5BIM4"/>
<organism evidence="1 2">
    <name type="scientific">Lampropedia aestuarii</name>
    <dbReference type="NCBI Taxonomy" id="2562762"/>
    <lineage>
        <taxon>Bacteria</taxon>
        <taxon>Pseudomonadati</taxon>
        <taxon>Pseudomonadota</taxon>
        <taxon>Betaproteobacteria</taxon>
        <taxon>Burkholderiales</taxon>
        <taxon>Comamonadaceae</taxon>
        <taxon>Lampropedia</taxon>
    </lineage>
</organism>
<evidence type="ECO:0008006" key="3">
    <source>
        <dbReference type="Google" id="ProtNLM"/>
    </source>
</evidence>
<protein>
    <recommendedName>
        <fullName evidence="3">Serine/threonine protein kinase</fullName>
    </recommendedName>
</protein>
<dbReference type="RefSeq" id="WP_136407940.1">
    <property type="nucleotide sequence ID" value="NZ_SSWX01000037.1"/>
</dbReference>